<sequence length="442" mass="45445">MHVQVARNLCFVPTLSLKSAFRGPLSRLRRATYELRFCLNSCPNYGVSCFTRLNFATQPKLRDHSVAAGPTLVFNGDIGTWSLLAACASLAQIAEQRTPLGKNLSASVLALLAALCLACLGLLPSQAPAYEVVTSVFLPLASVLFVLEIQFGRLGGPEVVTLASFSVGVVGTILGTIVAWLLLGPKLGQEGWKLAGALCATYIGGSVNFAATAQVLGMRSGVAPAMAADNIAMAAYLAALSAVPVKPSGWGNGSTAEPKREGPPRLTSSWRRLSLCVGFGMAMLAAGTALAEVLGLPTLGIALSTLLASLASGSINARAGQTPFKGAQQIGGVLLLFFFATVGAEAGSLESIARSGWVLAFVAVQLIVHLGIIIGAGRAFRWPMEAVLTASNANIGGSGTAVAMAFERGWPAMVRPALLAGSAGYAIGTIVGLVMAHVLGPN</sequence>
<feature type="transmembrane region" description="Helical" evidence="1">
    <location>
        <begin position="355"/>
        <end position="374"/>
    </location>
</feature>
<feature type="transmembrane region" description="Helical" evidence="1">
    <location>
        <begin position="329"/>
        <end position="349"/>
    </location>
</feature>
<feature type="transmembrane region" description="Helical" evidence="1">
    <location>
        <begin position="297"/>
        <end position="317"/>
    </location>
</feature>
<protein>
    <submittedName>
        <fullName evidence="2">Membrane protein</fullName>
    </submittedName>
</protein>
<dbReference type="Pfam" id="PF05684">
    <property type="entry name" value="DUF819"/>
    <property type="match status" value="1"/>
</dbReference>
<reference evidence="2" key="1">
    <citation type="submission" date="2014-05" db="EMBL/GenBank/DDBJ databases">
        <title>The transcriptome of the halophilic microalga Tetraselmis sp. GSL018 isolated from the Great Salt Lake, Utah.</title>
        <authorList>
            <person name="Jinkerson R.E."/>
            <person name="D'Adamo S."/>
            <person name="Posewitz M.C."/>
        </authorList>
    </citation>
    <scope>NUCLEOTIDE SEQUENCE</scope>
    <source>
        <strain evidence="2">GSL018</strain>
    </source>
</reference>
<evidence type="ECO:0000256" key="1">
    <source>
        <dbReference type="SAM" id="Phobius"/>
    </source>
</evidence>
<keyword evidence="1" id="KW-0812">Transmembrane</keyword>
<feature type="transmembrane region" description="Helical" evidence="1">
    <location>
        <begin position="129"/>
        <end position="147"/>
    </location>
</feature>
<feature type="transmembrane region" description="Helical" evidence="1">
    <location>
        <begin position="194"/>
        <end position="216"/>
    </location>
</feature>
<gene>
    <name evidence="2" type="ORF">TSPGSL018_7941</name>
</gene>
<accession>A0A061RDP3</accession>
<feature type="transmembrane region" description="Helical" evidence="1">
    <location>
        <begin position="159"/>
        <end position="182"/>
    </location>
</feature>
<feature type="transmembrane region" description="Helical" evidence="1">
    <location>
        <begin position="418"/>
        <end position="439"/>
    </location>
</feature>
<evidence type="ECO:0000313" key="2">
    <source>
        <dbReference type="EMBL" id="JAC68780.1"/>
    </source>
</evidence>
<feature type="transmembrane region" description="Helical" evidence="1">
    <location>
        <begin position="104"/>
        <end position="123"/>
    </location>
</feature>
<keyword evidence="1" id="KW-1133">Transmembrane helix</keyword>
<proteinExistence type="predicted"/>
<dbReference type="PANTHER" id="PTHR34289:SF8">
    <property type="entry name" value="DUF819 DOMAIN-CONTAINING PROTEIN"/>
    <property type="match status" value="1"/>
</dbReference>
<organism evidence="2">
    <name type="scientific">Tetraselmis sp. GSL018</name>
    <dbReference type="NCBI Taxonomy" id="582737"/>
    <lineage>
        <taxon>Eukaryota</taxon>
        <taxon>Viridiplantae</taxon>
        <taxon>Chlorophyta</taxon>
        <taxon>core chlorophytes</taxon>
        <taxon>Chlorodendrophyceae</taxon>
        <taxon>Chlorodendrales</taxon>
        <taxon>Chlorodendraceae</taxon>
        <taxon>Tetraselmis</taxon>
    </lineage>
</organism>
<dbReference type="AlphaFoldDB" id="A0A061RDP3"/>
<dbReference type="EMBL" id="GBEZ01017566">
    <property type="protein sequence ID" value="JAC68780.1"/>
    <property type="molecule type" value="Transcribed_RNA"/>
</dbReference>
<dbReference type="PANTHER" id="PTHR34289">
    <property type="entry name" value="PROTEIN, PUTATIVE (DUF819)-RELATED"/>
    <property type="match status" value="1"/>
</dbReference>
<dbReference type="InterPro" id="IPR008537">
    <property type="entry name" value="DUF819"/>
</dbReference>
<feature type="transmembrane region" description="Helical" evidence="1">
    <location>
        <begin position="273"/>
        <end position="291"/>
    </location>
</feature>
<keyword evidence="1" id="KW-0472">Membrane</keyword>
<name>A0A061RDP3_9CHLO</name>